<dbReference type="Proteomes" id="UP000307440">
    <property type="component" value="Unassembled WGS sequence"/>
</dbReference>
<reference evidence="1 2" key="1">
    <citation type="journal article" date="2019" name="Nat. Ecol. Evol.">
        <title>Megaphylogeny resolves global patterns of mushroom evolution.</title>
        <authorList>
            <person name="Varga T."/>
            <person name="Krizsan K."/>
            <person name="Foldi C."/>
            <person name="Dima B."/>
            <person name="Sanchez-Garcia M."/>
            <person name="Sanchez-Ramirez S."/>
            <person name="Szollosi G.J."/>
            <person name="Szarkandi J.G."/>
            <person name="Papp V."/>
            <person name="Albert L."/>
            <person name="Andreopoulos W."/>
            <person name="Angelini C."/>
            <person name="Antonin V."/>
            <person name="Barry K.W."/>
            <person name="Bougher N.L."/>
            <person name="Buchanan P."/>
            <person name="Buyck B."/>
            <person name="Bense V."/>
            <person name="Catcheside P."/>
            <person name="Chovatia M."/>
            <person name="Cooper J."/>
            <person name="Damon W."/>
            <person name="Desjardin D."/>
            <person name="Finy P."/>
            <person name="Geml J."/>
            <person name="Haridas S."/>
            <person name="Hughes K."/>
            <person name="Justo A."/>
            <person name="Karasinski D."/>
            <person name="Kautmanova I."/>
            <person name="Kiss B."/>
            <person name="Kocsube S."/>
            <person name="Kotiranta H."/>
            <person name="LaButti K.M."/>
            <person name="Lechner B.E."/>
            <person name="Liimatainen K."/>
            <person name="Lipzen A."/>
            <person name="Lukacs Z."/>
            <person name="Mihaltcheva S."/>
            <person name="Morgado L.N."/>
            <person name="Niskanen T."/>
            <person name="Noordeloos M.E."/>
            <person name="Ohm R.A."/>
            <person name="Ortiz-Santana B."/>
            <person name="Ovrebo C."/>
            <person name="Racz N."/>
            <person name="Riley R."/>
            <person name="Savchenko A."/>
            <person name="Shiryaev A."/>
            <person name="Soop K."/>
            <person name="Spirin V."/>
            <person name="Szebenyi C."/>
            <person name="Tomsovsky M."/>
            <person name="Tulloss R.E."/>
            <person name="Uehling J."/>
            <person name="Grigoriev I.V."/>
            <person name="Vagvolgyi C."/>
            <person name="Papp T."/>
            <person name="Martin F.M."/>
            <person name="Miettinen O."/>
            <person name="Hibbett D.S."/>
            <person name="Nagy L.G."/>
        </authorList>
    </citation>
    <scope>NUCLEOTIDE SEQUENCE [LARGE SCALE GENOMIC DNA]</scope>
    <source>
        <strain evidence="1 2">CBS 121175</strain>
    </source>
</reference>
<proteinExistence type="predicted"/>
<evidence type="ECO:0000313" key="2">
    <source>
        <dbReference type="Proteomes" id="UP000307440"/>
    </source>
</evidence>
<evidence type="ECO:0000313" key="1">
    <source>
        <dbReference type="EMBL" id="TFK21805.1"/>
    </source>
</evidence>
<accession>A0A5C3KP26</accession>
<keyword evidence="2" id="KW-1185">Reference proteome</keyword>
<protein>
    <submittedName>
        <fullName evidence="1">Uncharacterized protein</fullName>
    </submittedName>
</protein>
<gene>
    <name evidence="1" type="ORF">FA15DRAFT_696117</name>
</gene>
<organism evidence="1 2">
    <name type="scientific">Coprinopsis marcescibilis</name>
    <name type="common">Agaric fungus</name>
    <name type="synonym">Psathyrella marcescibilis</name>
    <dbReference type="NCBI Taxonomy" id="230819"/>
    <lineage>
        <taxon>Eukaryota</taxon>
        <taxon>Fungi</taxon>
        <taxon>Dikarya</taxon>
        <taxon>Basidiomycota</taxon>
        <taxon>Agaricomycotina</taxon>
        <taxon>Agaricomycetes</taxon>
        <taxon>Agaricomycetidae</taxon>
        <taxon>Agaricales</taxon>
        <taxon>Agaricineae</taxon>
        <taxon>Psathyrellaceae</taxon>
        <taxon>Coprinopsis</taxon>
    </lineage>
</organism>
<dbReference type="EMBL" id="ML210257">
    <property type="protein sequence ID" value="TFK21805.1"/>
    <property type="molecule type" value="Genomic_DNA"/>
</dbReference>
<sequence>MASENAFQIIIIFTPAFSYSRTSRLGFLVRVGNQLGAGGGVRRRRLSEFNFWQQQALGNSRFSDIAWQVLNLRQSKLEFRCLHYYDKFECSVLIVTVTGNRQCIPRSGTVVRAAHHCPGIRNTDKKCGERVIAGRRVSARQEFHGVSVYHCDQLSTSRVNGGAEARRCAETKWPELEDGVKAGVYRALGAVCIASGAGVSATAEAETVTPLEC</sequence>
<name>A0A5C3KP26_COPMA</name>
<dbReference type="AlphaFoldDB" id="A0A5C3KP26"/>